<name>A0A0N4YXZ6_NIPBR</name>
<dbReference type="SMART" id="SM00135">
    <property type="entry name" value="LY"/>
    <property type="match status" value="2"/>
</dbReference>
<evidence type="ECO:0000313" key="2">
    <source>
        <dbReference type="Proteomes" id="UP000271162"/>
    </source>
</evidence>
<gene>
    <name evidence="1" type="ORF">NBR_LOCUS22119</name>
</gene>
<organism evidence="3">
    <name type="scientific">Nippostrongylus brasiliensis</name>
    <name type="common">Rat hookworm</name>
    <dbReference type="NCBI Taxonomy" id="27835"/>
    <lineage>
        <taxon>Eukaryota</taxon>
        <taxon>Metazoa</taxon>
        <taxon>Ecdysozoa</taxon>
        <taxon>Nematoda</taxon>
        <taxon>Chromadorea</taxon>
        <taxon>Rhabditida</taxon>
        <taxon>Rhabditina</taxon>
        <taxon>Rhabditomorpha</taxon>
        <taxon>Strongyloidea</taxon>
        <taxon>Heligmosomidae</taxon>
        <taxon>Nippostrongylus</taxon>
    </lineage>
</organism>
<dbReference type="InterPro" id="IPR011042">
    <property type="entry name" value="6-blade_b-propeller_TolB-like"/>
</dbReference>
<dbReference type="GO" id="GO:0017147">
    <property type="term" value="F:Wnt-protein binding"/>
    <property type="evidence" value="ECO:0007669"/>
    <property type="project" value="TreeGrafter"/>
</dbReference>
<dbReference type="Proteomes" id="UP000271162">
    <property type="component" value="Unassembled WGS sequence"/>
</dbReference>
<dbReference type="WBParaSite" id="NBR_0002211801-mRNA-1">
    <property type="protein sequence ID" value="NBR_0002211801-mRNA-1"/>
    <property type="gene ID" value="NBR_0002211801"/>
</dbReference>
<dbReference type="EMBL" id="UYSL01027415">
    <property type="protein sequence ID" value="VDL86713.1"/>
    <property type="molecule type" value="Genomic_DNA"/>
</dbReference>
<accession>A0A0N4YXZ6</accession>
<reference evidence="3" key="1">
    <citation type="submission" date="2017-02" db="UniProtKB">
        <authorList>
            <consortium name="WormBaseParasite"/>
        </authorList>
    </citation>
    <scope>IDENTIFICATION</scope>
</reference>
<dbReference type="Gene3D" id="2.10.25.10">
    <property type="entry name" value="Laminin"/>
    <property type="match status" value="1"/>
</dbReference>
<dbReference type="SUPFAM" id="SSF63825">
    <property type="entry name" value="YWTD domain"/>
    <property type="match status" value="1"/>
</dbReference>
<dbReference type="InterPro" id="IPR050778">
    <property type="entry name" value="Cueball_EGF_LRP_Nidogen"/>
</dbReference>
<dbReference type="PANTHER" id="PTHR46513:SF13">
    <property type="entry name" value="EGF-LIKE DOMAIN-CONTAINING PROTEIN"/>
    <property type="match status" value="1"/>
</dbReference>
<dbReference type="Pfam" id="PF00058">
    <property type="entry name" value="Ldl_recept_b"/>
    <property type="match status" value="1"/>
</dbReference>
<dbReference type="GO" id="GO:0005886">
    <property type="term" value="C:plasma membrane"/>
    <property type="evidence" value="ECO:0007669"/>
    <property type="project" value="TreeGrafter"/>
</dbReference>
<evidence type="ECO:0000313" key="3">
    <source>
        <dbReference type="WBParaSite" id="NBR_0002211801-mRNA-1"/>
    </source>
</evidence>
<dbReference type="STRING" id="27835.A0A0N4YXZ6"/>
<dbReference type="GO" id="GO:0060070">
    <property type="term" value="P:canonical Wnt signaling pathway"/>
    <property type="evidence" value="ECO:0007669"/>
    <property type="project" value="TreeGrafter"/>
</dbReference>
<keyword evidence="2" id="KW-1185">Reference proteome</keyword>
<protein>
    <submittedName>
        <fullName evidence="3">LpR2 (inferred by orthology to a D. melanogaster protein)</fullName>
    </submittedName>
</protein>
<dbReference type="AlphaFoldDB" id="A0A0N4YXZ6"/>
<dbReference type="SUPFAM" id="SSF57196">
    <property type="entry name" value="EGF/Laminin"/>
    <property type="match status" value="1"/>
</dbReference>
<sequence>DKPLCEQKCVDLPIGYRCDCFEGFAIDVDDKKSCHNVNECYGRCRTEPVPWLMLANKHYIRKISIDGNNYEMAAQGFDNVVSLDVDLTEKKAYMVDQGKLRLLRVDLEEMDNPVTSYETVLRHNIFGIEGFAIDWVGRKIYMLNRQEKSIRVCELDGRFCRTLIRDRISQPKAIAIHPGKGYLFFTEWSLQPYIGRMALDGSPELADPIVKLAENDLGWPNALTIDYYSNR</sequence>
<proteinExistence type="predicted"/>
<dbReference type="PANTHER" id="PTHR46513">
    <property type="entry name" value="VITELLOGENIN RECEPTOR-LIKE PROTEIN-RELATED-RELATED"/>
    <property type="match status" value="1"/>
</dbReference>
<dbReference type="Gene3D" id="2.120.10.30">
    <property type="entry name" value="TolB, C-terminal domain"/>
    <property type="match status" value="1"/>
</dbReference>
<dbReference type="GO" id="GO:0042813">
    <property type="term" value="F:Wnt receptor activity"/>
    <property type="evidence" value="ECO:0007669"/>
    <property type="project" value="TreeGrafter"/>
</dbReference>
<evidence type="ECO:0000313" key="1">
    <source>
        <dbReference type="EMBL" id="VDL86713.1"/>
    </source>
</evidence>
<reference evidence="1 2" key="2">
    <citation type="submission" date="2018-11" db="EMBL/GenBank/DDBJ databases">
        <authorList>
            <consortium name="Pathogen Informatics"/>
        </authorList>
    </citation>
    <scope>NUCLEOTIDE SEQUENCE [LARGE SCALE GENOMIC DNA]</scope>
</reference>
<dbReference type="InterPro" id="IPR000033">
    <property type="entry name" value="LDLR_classB_rpt"/>
</dbReference>